<dbReference type="GO" id="GO:0004691">
    <property type="term" value="F:cAMP-dependent protein kinase activity"/>
    <property type="evidence" value="ECO:0007669"/>
    <property type="project" value="TreeGrafter"/>
</dbReference>
<dbReference type="SMART" id="SM00133">
    <property type="entry name" value="S_TK_X"/>
    <property type="match status" value="1"/>
</dbReference>
<dbReference type="EMBL" id="UIVT01000002">
    <property type="protein sequence ID" value="SVP90729.1"/>
    <property type="molecule type" value="Genomic_DNA"/>
</dbReference>
<dbReference type="PANTHER" id="PTHR24353:SF37">
    <property type="entry name" value="CAMP-DEPENDENT PROTEIN KINASE CATALYTIC SUBUNIT PRKX"/>
    <property type="match status" value="1"/>
</dbReference>
<proteinExistence type="predicted"/>
<accession>A0A3B0MZP1</accession>
<feature type="domain" description="Protein kinase" evidence="6">
    <location>
        <begin position="117"/>
        <end position="416"/>
    </location>
</feature>
<evidence type="ECO:0000259" key="7">
    <source>
        <dbReference type="PROSITE" id="PS51285"/>
    </source>
</evidence>
<dbReference type="InterPro" id="IPR008271">
    <property type="entry name" value="Ser/Thr_kinase_AS"/>
</dbReference>
<evidence type="ECO:0000259" key="6">
    <source>
        <dbReference type="PROSITE" id="PS50011"/>
    </source>
</evidence>
<evidence type="ECO:0000256" key="5">
    <source>
        <dbReference type="ARBA" id="ARBA00022840"/>
    </source>
</evidence>
<dbReference type="InterPro" id="IPR000961">
    <property type="entry name" value="AGC-kinase_C"/>
</dbReference>
<dbReference type="InterPro" id="IPR000719">
    <property type="entry name" value="Prot_kinase_dom"/>
</dbReference>
<dbReference type="FunFam" id="1.10.510.10:FF:000210">
    <property type="entry name" value="Non-specific serine/threonine protein kinase"/>
    <property type="match status" value="1"/>
</dbReference>
<name>A0A3B0MZP1_THEAN</name>
<dbReference type="EMBL" id="UIVS01000002">
    <property type="protein sequence ID" value="SVP91253.1"/>
    <property type="molecule type" value="Genomic_DNA"/>
</dbReference>
<sequence length="471" mass="54764">MYSINEVRTSSNCKSCLKTKTSMNSIVSETQCNNGFNNIGCKSNVSTSSKGITKCNVKVLKRFLNYQRSNTADSSSYNRLNNLGACSGELKPENSYRHYPTFKDKQTLFNNCKRTDFEIGKTIGTGSYATVCIAKYTPNNRYFELTRYLYPNFRERGSVDSAYTTYSALSSEQEYYNNQVHDTETKEKIVSLKILSKDKIIEKRQVEHVKNEKNILSSLKHPFIVEYLGSFQDPLNLYFVLEFVPGGELFTYLRRMRNFPLEYTRFYSSQVLLALDYLHMNKLVYRDLKPENILLDVMGYIRIVDFGFAKRLDKGRTYTVCGTCDYLAPEIFLKKGHDFMADFYSFGVFLYELLTGIPPFYANTPQKTYKLALNNEVKFSRKVSEPSRDIIRKLLQVEPSKRLGNDVREVYFHPFFEGIDFNMLLAKRIKAPIVPTVSGQDDVSNFIKYPESWDQYKNEVTKEQQQLFQFF</sequence>
<dbReference type="GO" id="GO:0005952">
    <property type="term" value="C:cAMP-dependent protein kinase complex"/>
    <property type="evidence" value="ECO:0007669"/>
    <property type="project" value="TreeGrafter"/>
</dbReference>
<dbReference type="PROSITE" id="PS51285">
    <property type="entry name" value="AGC_KINASE_CTER"/>
    <property type="match status" value="1"/>
</dbReference>
<dbReference type="Gene3D" id="1.10.510.10">
    <property type="entry name" value="Transferase(Phosphotransferase) domain 1"/>
    <property type="match status" value="1"/>
</dbReference>
<dbReference type="Pfam" id="PF00069">
    <property type="entry name" value="Pkinase"/>
    <property type="match status" value="1"/>
</dbReference>
<organism evidence="8">
    <name type="scientific">Theileria annulata</name>
    <dbReference type="NCBI Taxonomy" id="5874"/>
    <lineage>
        <taxon>Eukaryota</taxon>
        <taxon>Sar</taxon>
        <taxon>Alveolata</taxon>
        <taxon>Apicomplexa</taxon>
        <taxon>Aconoidasida</taxon>
        <taxon>Piroplasmida</taxon>
        <taxon>Theileriidae</taxon>
        <taxon>Theileria</taxon>
    </lineage>
</organism>
<dbReference type="GO" id="GO:0005524">
    <property type="term" value="F:ATP binding"/>
    <property type="evidence" value="ECO:0007669"/>
    <property type="project" value="UniProtKB-KW"/>
</dbReference>
<dbReference type="CDD" id="cd05580">
    <property type="entry name" value="STKc_PKA_like"/>
    <property type="match status" value="1"/>
</dbReference>
<keyword evidence="1" id="KW-0723">Serine/threonine-protein kinase</keyword>
<keyword evidence="3" id="KW-0547">Nucleotide-binding</keyword>
<dbReference type="PROSITE" id="PS50011">
    <property type="entry name" value="PROTEIN_KINASE_DOM"/>
    <property type="match status" value="1"/>
</dbReference>
<evidence type="ECO:0000256" key="3">
    <source>
        <dbReference type="ARBA" id="ARBA00022741"/>
    </source>
</evidence>
<keyword evidence="2" id="KW-0808">Transferase</keyword>
<dbReference type="SMART" id="SM00220">
    <property type="entry name" value="S_TKc"/>
    <property type="match status" value="1"/>
</dbReference>
<dbReference type="SUPFAM" id="SSF56112">
    <property type="entry name" value="Protein kinase-like (PK-like)"/>
    <property type="match status" value="1"/>
</dbReference>
<evidence type="ECO:0000313" key="8">
    <source>
        <dbReference type="EMBL" id="SVP90729.1"/>
    </source>
</evidence>
<evidence type="ECO:0000256" key="4">
    <source>
        <dbReference type="ARBA" id="ARBA00022777"/>
    </source>
</evidence>
<keyword evidence="5" id="KW-0067">ATP-binding</keyword>
<dbReference type="Gene3D" id="3.30.200.20">
    <property type="entry name" value="Phosphorylase Kinase, domain 1"/>
    <property type="match status" value="1"/>
</dbReference>
<protein>
    <submittedName>
        <fullName evidence="8">Camp-dependent protein kinase, beta-catalytic subunit, putative</fullName>
    </submittedName>
</protein>
<dbReference type="AlphaFoldDB" id="A0A3B0MZP1"/>
<keyword evidence="4 8" id="KW-0418">Kinase</keyword>
<evidence type="ECO:0000256" key="2">
    <source>
        <dbReference type="ARBA" id="ARBA00022679"/>
    </source>
</evidence>
<evidence type="ECO:0000256" key="1">
    <source>
        <dbReference type="ARBA" id="ARBA00022527"/>
    </source>
</evidence>
<reference evidence="8" key="1">
    <citation type="submission" date="2018-07" db="EMBL/GenBank/DDBJ databases">
        <authorList>
            <person name="Quirk P.G."/>
            <person name="Krulwich T.A."/>
        </authorList>
    </citation>
    <scope>NUCLEOTIDE SEQUENCE</scope>
    <source>
        <strain evidence="8">Anand</strain>
    </source>
</reference>
<gene>
    <name evidence="8" type="ORF">TAT_000144000</name>
    <name evidence="9" type="ORF">TAV_000144000</name>
</gene>
<dbReference type="PANTHER" id="PTHR24353">
    <property type="entry name" value="CYCLIC NUCLEOTIDE-DEPENDENT PROTEIN KINASE"/>
    <property type="match status" value="1"/>
</dbReference>
<dbReference type="InterPro" id="IPR011009">
    <property type="entry name" value="Kinase-like_dom_sf"/>
</dbReference>
<dbReference type="VEuPathDB" id="PiroplasmaDB:TA14790"/>
<feature type="domain" description="AGC-kinase C-terminal" evidence="7">
    <location>
        <begin position="417"/>
        <end position="471"/>
    </location>
</feature>
<evidence type="ECO:0000313" key="9">
    <source>
        <dbReference type="EMBL" id="SVP91253.1"/>
    </source>
</evidence>
<dbReference type="PROSITE" id="PS00108">
    <property type="entry name" value="PROTEIN_KINASE_ST"/>
    <property type="match status" value="1"/>
</dbReference>